<gene>
    <name evidence="2" type="ORF">A8950_2702</name>
</gene>
<dbReference type="RefSeq" id="WP_133614177.1">
    <property type="nucleotide sequence ID" value="NZ_SNYW01000010.1"/>
</dbReference>
<dbReference type="OrthoDB" id="7353265at2"/>
<evidence type="ECO:0000313" key="3">
    <source>
        <dbReference type="Proteomes" id="UP000295783"/>
    </source>
</evidence>
<accession>A0A4R6WQY9</accession>
<dbReference type="Pfam" id="PF14366">
    <property type="entry name" value="DUF4410"/>
    <property type="match status" value="1"/>
</dbReference>
<sequence length="170" mass="17487">MHALLKFAVLLVISGTLAACSASAKVAVSQPKSASISSDSVVALEVKAVGSEADEDTESVLQKLRSSLFGGLVANGVFKQVVHPSDPADYRLVVSIDGVRAVSQGARIFLGVLAGENQLAAHCLLTESVNGEKVADFTVTGASAAHPLSSENDMDDAIGKVVEKIVASLR</sequence>
<organism evidence="2 3">
    <name type="scientific">Dongia mobilis</name>
    <dbReference type="NCBI Taxonomy" id="578943"/>
    <lineage>
        <taxon>Bacteria</taxon>
        <taxon>Pseudomonadati</taxon>
        <taxon>Pseudomonadota</taxon>
        <taxon>Alphaproteobacteria</taxon>
        <taxon>Rhodospirillales</taxon>
        <taxon>Dongiaceae</taxon>
        <taxon>Dongia</taxon>
    </lineage>
</organism>
<dbReference type="PROSITE" id="PS51257">
    <property type="entry name" value="PROKAR_LIPOPROTEIN"/>
    <property type="match status" value="1"/>
</dbReference>
<evidence type="ECO:0008006" key="4">
    <source>
        <dbReference type="Google" id="ProtNLM"/>
    </source>
</evidence>
<comment type="caution">
    <text evidence="2">The sequence shown here is derived from an EMBL/GenBank/DDBJ whole genome shotgun (WGS) entry which is preliminary data.</text>
</comment>
<evidence type="ECO:0000313" key="2">
    <source>
        <dbReference type="EMBL" id="TDQ80834.1"/>
    </source>
</evidence>
<name>A0A4R6WQY9_9PROT</name>
<reference evidence="2 3" key="1">
    <citation type="submission" date="2019-03" db="EMBL/GenBank/DDBJ databases">
        <title>Genomic Encyclopedia of Type Strains, Phase III (KMG-III): the genomes of soil and plant-associated and newly described type strains.</title>
        <authorList>
            <person name="Whitman W."/>
        </authorList>
    </citation>
    <scope>NUCLEOTIDE SEQUENCE [LARGE SCALE GENOMIC DNA]</scope>
    <source>
        <strain evidence="2 3">CGMCC 1.7660</strain>
    </source>
</reference>
<feature type="signal peptide" evidence="1">
    <location>
        <begin position="1"/>
        <end position="18"/>
    </location>
</feature>
<proteinExistence type="predicted"/>
<dbReference type="AlphaFoldDB" id="A0A4R6WQY9"/>
<evidence type="ECO:0000256" key="1">
    <source>
        <dbReference type="SAM" id="SignalP"/>
    </source>
</evidence>
<dbReference type="InterPro" id="IPR025522">
    <property type="entry name" value="DUF4410"/>
</dbReference>
<dbReference type="Proteomes" id="UP000295783">
    <property type="component" value="Unassembled WGS sequence"/>
</dbReference>
<dbReference type="EMBL" id="SNYW01000010">
    <property type="protein sequence ID" value="TDQ80834.1"/>
    <property type="molecule type" value="Genomic_DNA"/>
</dbReference>
<keyword evidence="1" id="KW-0732">Signal</keyword>
<protein>
    <recommendedName>
        <fullName evidence="4">DUF4410 domain-containing protein</fullName>
    </recommendedName>
</protein>
<feature type="chain" id="PRO_5020960110" description="DUF4410 domain-containing protein" evidence="1">
    <location>
        <begin position="19"/>
        <end position="170"/>
    </location>
</feature>
<keyword evidence="3" id="KW-1185">Reference proteome</keyword>